<dbReference type="Gene3D" id="1.10.510.10">
    <property type="entry name" value="Transferase(Phosphotransferase) domain 1"/>
    <property type="match status" value="1"/>
</dbReference>
<dbReference type="InterPro" id="IPR003018">
    <property type="entry name" value="GAF"/>
</dbReference>
<reference evidence="5" key="1">
    <citation type="journal article" date="2020" name="bioRxiv">
        <title>Comparative genomics of Chlamydomonas.</title>
        <authorList>
            <person name="Craig R.J."/>
            <person name="Hasan A.R."/>
            <person name="Ness R.W."/>
            <person name="Keightley P.D."/>
        </authorList>
    </citation>
    <scope>NUCLEOTIDE SEQUENCE</scope>
    <source>
        <strain evidence="5">CCAP 11/173</strain>
    </source>
</reference>
<keyword evidence="2" id="KW-0547">Nucleotide-binding</keyword>
<dbReference type="OrthoDB" id="544619at2759"/>
<dbReference type="InterPro" id="IPR029016">
    <property type="entry name" value="GAF-like_dom_sf"/>
</dbReference>
<feature type="domain" description="Protein kinase" evidence="4">
    <location>
        <begin position="468"/>
        <end position="896"/>
    </location>
</feature>
<sequence length="906" mass="95137">MGNCVSACAGRAEPYKAPVGGKDVAAEPKPLDVVGGKVHVKGDKPCIDSAAVESELIQNVLDHENGPAKGLPYQVHLLGPPVPPCEDQRLATIRALDKMSKPVPEEDPEIASILRLCTSMFQAPVALVALFDSKRVYISGSEGNVIPCGDFPWRWTLCAWSLAYNNAQCLVIPDTLQDARFRENAKVTGYPGVRFYCGAPLIASNGHRLGTICFADVAARPGFDAASCSVMNNLSELVVRHLEKDLALKLKSRDNEALKATYGQLQRTLDCFDHCVVLVDVSVPGWKVLHTNAAWGKLTGVERVDVLSRPVAEIFEGADGMGLPNPELEKAAHKCYDFQVTGAKLKLPSALAAPKGGFVLTFRPASREGLDEHVVPIGVPAFLRTSGASSATQANSSGEHASSTSAGGPASSNAVDALGNSEPLGSSARRFYFMSVDLAGRAMSSKASSVLSAATSSWSTGSEVVEGLELGHLLGKGSFGSVYFGTWMGTSVAVKVMDTDVRKALRGAGSVGAAAMEAILGQQLRHPNVVATLKWAARRLDRPNAANSLMSSMDVTGTDGGESLEKAKAKAAAAAVTPAPAGIAAEDGGAPAAAGESPWPVINFADSQIHALEEIRTAGPNAAGSTANNTGAAHATKSSGVNVSADWPPLRASMDEKHGGRGNTEHTAGSALVTPGGPGDTDSGSCASNMVQTWIIMEFCDKGCLQEAIDRGWLRTERSALTGGPNLAAVLATAREVAAAMSYLHSNNVVHGDLSGWNVMLASAGAAAAEGGRGFVAKVADFGLSRTLELRSKMQTANYGTLSHMPPELVLNGTVSRAVDVYSFGVLLWQMYTGSRPWSGLTHSQIIMMISKGEARLVFPPGTPKTYEALMRACTAPKPEDRPAFAEVVKQVEEMLDEYKTAGFLE</sequence>
<feature type="compositionally biased region" description="Low complexity" evidence="3">
    <location>
        <begin position="401"/>
        <end position="414"/>
    </location>
</feature>
<dbReference type="InterPro" id="IPR051681">
    <property type="entry name" value="Ser/Thr_Kinases-Pseudokinases"/>
</dbReference>
<dbReference type="GO" id="GO:0004674">
    <property type="term" value="F:protein serine/threonine kinase activity"/>
    <property type="evidence" value="ECO:0007669"/>
    <property type="project" value="TreeGrafter"/>
</dbReference>
<comment type="caution">
    <text evidence="5">The sequence shown here is derived from an EMBL/GenBank/DDBJ whole genome shotgun (WGS) entry which is preliminary data.</text>
</comment>
<evidence type="ECO:0000256" key="2">
    <source>
        <dbReference type="PROSITE-ProRule" id="PRU10141"/>
    </source>
</evidence>
<dbReference type="SMART" id="SM00065">
    <property type="entry name" value="GAF"/>
    <property type="match status" value="1"/>
</dbReference>
<dbReference type="InterPro" id="IPR001245">
    <property type="entry name" value="Ser-Thr/Tyr_kinase_cat_dom"/>
</dbReference>
<dbReference type="Proteomes" id="UP000613740">
    <property type="component" value="Unassembled WGS sequence"/>
</dbReference>
<dbReference type="AlphaFoldDB" id="A0A835WXG0"/>
<keyword evidence="1" id="KW-0675">Receptor</keyword>
<dbReference type="Gene3D" id="3.30.200.20">
    <property type="entry name" value="Phosphorylase Kinase, domain 1"/>
    <property type="match status" value="1"/>
</dbReference>
<dbReference type="InterPro" id="IPR017441">
    <property type="entry name" value="Protein_kinase_ATP_BS"/>
</dbReference>
<dbReference type="PROSITE" id="PS00107">
    <property type="entry name" value="PROTEIN_KINASE_ATP"/>
    <property type="match status" value="1"/>
</dbReference>
<feature type="compositionally biased region" description="Polar residues" evidence="3">
    <location>
        <begin position="390"/>
        <end position="400"/>
    </location>
</feature>
<feature type="compositionally biased region" description="Low complexity" evidence="3">
    <location>
        <begin position="620"/>
        <end position="636"/>
    </location>
</feature>
<protein>
    <recommendedName>
        <fullName evidence="4">Protein kinase domain-containing protein</fullName>
    </recommendedName>
</protein>
<dbReference type="SUPFAM" id="SSF55781">
    <property type="entry name" value="GAF domain-like"/>
    <property type="match status" value="1"/>
</dbReference>
<dbReference type="PANTHER" id="PTHR44329:SF214">
    <property type="entry name" value="PROTEIN KINASE DOMAIN-CONTAINING PROTEIN"/>
    <property type="match status" value="1"/>
</dbReference>
<dbReference type="PANTHER" id="PTHR44329">
    <property type="entry name" value="SERINE/THREONINE-PROTEIN KINASE TNNI3K-RELATED"/>
    <property type="match status" value="1"/>
</dbReference>
<dbReference type="InterPro" id="IPR000719">
    <property type="entry name" value="Prot_kinase_dom"/>
</dbReference>
<keyword evidence="2" id="KW-0067">ATP-binding</keyword>
<name>A0A835WXG0_9CHLO</name>
<dbReference type="SUPFAM" id="SSF56112">
    <property type="entry name" value="Protein kinase-like (PK-like)"/>
    <property type="match status" value="1"/>
</dbReference>
<dbReference type="EMBL" id="JAEHOD010000002">
    <property type="protein sequence ID" value="KAG2454125.1"/>
    <property type="molecule type" value="Genomic_DNA"/>
</dbReference>
<dbReference type="InterPro" id="IPR011009">
    <property type="entry name" value="Kinase-like_dom_sf"/>
</dbReference>
<evidence type="ECO:0000313" key="6">
    <source>
        <dbReference type="Proteomes" id="UP000613740"/>
    </source>
</evidence>
<feature type="region of interest" description="Disordered" evidence="3">
    <location>
        <begin position="390"/>
        <end position="418"/>
    </location>
</feature>
<evidence type="ECO:0000256" key="3">
    <source>
        <dbReference type="SAM" id="MobiDB-lite"/>
    </source>
</evidence>
<dbReference type="Gene3D" id="3.30.450.40">
    <property type="match status" value="1"/>
</dbReference>
<feature type="binding site" evidence="2">
    <location>
        <position position="495"/>
    </location>
    <ligand>
        <name>ATP</name>
        <dbReference type="ChEBI" id="CHEBI:30616"/>
    </ligand>
</feature>
<evidence type="ECO:0000259" key="4">
    <source>
        <dbReference type="PROSITE" id="PS50011"/>
    </source>
</evidence>
<dbReference type="InterPro" id="IPR008266">
    <property type="entry name" value="Tyr_kinase_AS"/>
</dbReference>
<dbReference type="GO" id="GO:0005524">
    <property type="term" value="F:ATP binding"/>
    <property type="evidence" value="ECO:0007669"/>
    <property type="project" value="UniProtKB-UniRule"/>
</dbReference>
<dbReference type="PROSITE" id="PS50011">
    <property type="entry name" value="PROTEIN_KINASE_DOM"/>
    <property type="match status" value="1"/>
</dbReference>
<dbReference type="PROSITE" id="PS00109">
    <property type="entry name" value="PROTEIN_KINASE_TYR"/>
    <property type="match status" value="1"/>
</dbReference>
<dbReference type="Pfam" id="PF07714">
    <property type="entry name" value="PK_Tyr_Ser-Thr"/>
    <property type="match status" value="1"/>
</dbReference>
<gene>
    <name evidence="5" type="ORF">HYH02_001161</name>
</gene>
<evidence type="ECO:0000313" key="5">
    <source>
        <dbReference type="EMBL" id="KAG2454125.1"/>
    </source>
</evidence>
<organism evidence="5 6">
    <name type="scientific">Chlamydomonas schloesseri</name>
    <dbReference type="NCBI Taxonomy" id="2026947"/>
    <lineage>
        <taxon>Eukaryota</taxon>
        <taxon>Viridiplantae</taxon>
        <taxon>Chlorophyta</taxon>
        <taxon>core chlorophytes</taxon>
        <taxon>Chlorophyceae</taxon>
        <taxon>CS clade</taxon>
        <taxon>Chlamydomonadales</taxon>
        <taxon>Chlamydomonadaceae</taxon>
        <taxon>Chlamydomonas</taxon>
    </lineage>
</organism>
<accession>A0A835WXG0</accession>
<proteinExistence type="predicted"/>
<evidence type="ECO:0000256" key="1">
    <source>
        <dbReference type="ARBA" id="ARBA00023170"/>
    </source>
</evidence>
<feature type="region of interest" description="Disordered" evidence="3">
    <location>
        <begin position="620"/>
        <end position="684"/>
    </location>
</feature>
<keyword evidence="6" id="KW-1185">Reference proteome</keyword>